<evidence type="ECO:0000313" key="2">
    <source>
        <dbReference type="EMBL" id="EXX55431.1"/>
    </source>
</evidence>
<evidence type="ECO:0000256" key="1">
    <source>
        <dbReference type="SAM" id="MobiDB-lite"/>
    </source>
</evidence>
<evidence type="ECO:0000313" key="3">
    <source>
        <dbReference type="Proteomes" id="UP000022910"/>
    </source>
</evidence>
<feature type="region of interest" description="Disordered" evidence="1">
    <location>
        <begin position="1"/>
        <end position="41"/>
    </location>
</feature>
<keyword evidence="3" id="KW-1185">Reference proteome</keyword>
<comment type="caution">
    <text evidence="2">The sequence shown here is derived from an EMBL/GenBank/DDBJ whole genome shotgun (WGS) entry which is preliminary data.</text>
</comment>
<organism evidence="2 3">
    <name type="scientific">Rhizophagus irregularis (strain DAOM 197198w)</name>
    <name type="common">Glomus intraradices</name>
    <dbReference type="NCBI Taxonomy" id="1432141"/>
    <lineage>
        <taxon>Eukaryota</taxon>
        <taxon>Fungi</taxon>
        <taxon>Fungi incertae sedis</taxon>
        <taxon>Mucoromycota</taxon>
        <taxon>Glomeromycotina</taxon>
        <taxon>Glomeromycetes</taxon>
        <taxon>Glomerales</taxon>
        <taxon>Glomeraceae</taxon>
        <taxon>Rhizophagus</taxon>
    </lineage>
</organism>
<sequence length="358" mass="41863">MNECRKKTMNNLDEDSDEDNDKFQHTWELESNTPSEESWDEGKMNQIYHVYNKASHQTNENTNNTSRMQVENKNRNFTKSRDQSLTMAITADHNMGDNPNKSKASVHQPKSEKDLKYFAGLFTVQIRDGQTDQSIIEYLNTNKILEYHVNTLGRTTHHGNKYTYLGFFTEAAKNDFINDGRIMGTIGKFRDLEWLNKLNKTITISATGIDGKTTDINEVIQAIENKLGKLKNVTQQTGNEKWISMKLEMDIKCTEDELFNTWGVLVKNKMIKIEPMNYKYHIIKQRERIVADILNIPNEIDETTFSKILKTTSLRYWFKTNNRTKGTYNMKIYFNNEEDRKQTISRKIKIDDCAEKTE</sequence>
<dbReference type="AlphaFoldDB" id="A0A015K7J1"/>
<accession>A0A015K7J1</accession>
<protein>
    <submittedName>
        <fullName evidence="2">Uncharacterized protein</fullName>
    </submittedName>
</protein>
<name>A0A015K7J1_RHIIW</name>
<reference evidence="2 3" key="1">
    <citation type="submission" date="2014-02" db="EMBL/GenBank/DDBJ databases">
        <title>Single nucleus genome sequencing reveals high similarity among nuclei of an endomycorrhizal fungus.</title>
        <authorList>
            <person name="Lin K."/>
            <person name="Geurts R."/>
            <person name="Zhang Z."/>
            <person name="Limpens E."/>
            <person name="Saunders D.G."/>
            <person name="Mu D."/>
            <person name="Pang E."/>
            <person name="Cao H."/>
            <person name="Cha H."/>
            <person name="Lin T."/>
            <person name="Zhou Q."/>
            <person name="Shang Y."/>
            <person name="Li Y."/>
            <person name="Ivanov S."/>
            <person name="Sharma T."/>
            <person name="Velzen R.V."/>
            <person name="Ruijter N.D."/>
            <person name="Aanen D.K."/>
            <person name="Win J."/>
            <person name="Kamoun S."/>
            <person name="Bisseling T."/>
            <person name="Huang S."/>
        </authorList>
    </citation>
    <scope>NUCLEOTIDE SEQUENCE [LARGE SCALE GENOMIC DNA]</scope>
    <source>
        <strain evidence="3">DAOM197198w</strain>
    </source>
</reference>
<gene>
    <name evidence="2" type="ORF">RirG_225540</name>
</gene>
<dbReference type="Proteomes" id="UP000022910">
    <property type="component" value="Unassembled WGS sequence"/>
</dbReference>
<dbReference type="HOGENOM" id="CLU_774202_0_0_1"/>
<proteinExistence type="predicted"/>
<dbReference type="EMBL" id="JEMT01028179">
    <property type="protein sequence ID" value="EXX55431.1"/>
    <property type="molecule type" value="Genomic_DNA"/>
</dbReference>